<evidence type="ECO:0000313" key="2">
    <source>
        <dbReference type="EMBL" id="JAE09962.1"/>
    </source>
</evidence>
<evidence type="ECO:0000256" key="1">
    <source>
        <dbReference type="SAM" id="MobiDB-lite"/>
    </source>
</evidence>
<proteinExistence type="predicted"/>
<feature type="compositionally biased region" description="Basic residues" evidence="1">
    <location>
        <begin position="8"/>
        <end position="18"/>
    </location>
</feature>
<organism evidence="2">
    <name type="scientific">Arundo donax</name>
    <name type="common">Giant reed</name>
    <name type="synonym">Donax arundinaceus</name>
    <dbReference type="NCBI Taxonomy" id="35708"/>
    <lineage>
        <taxon>Eukaryota</taxon>
        <taxon>Viridiplantae</taxon>
        <taxon>Streptophyta</taxon>
        <taxon>Embryophyta</taxon>
        <taxon>Tracheophyta</taxon>
        <taxon>Spermatophyta</taxon>
        <taxon>Magnoliopsida</taxon>
        <taxon>Liliopsida</taxon>
        <taxon>Poales</taxon>
        <taxon>Poaceae</taxon>
        <taxon>PACMAD clade</taxon>
        <taxon>Arundinoideae</taxon>
        <taxon>Arundineae</taxon>
        <taxon>Arundo</taxon>
    </lineage>
</organism>
<sequence length="26" mass="3079">MKLCSQAHTRRSTRSHRSPHFEIGRV</sequence>
<reference evidence="2" key="2">
    <citation type="journal article" date="2015" name="Data Brief">
        <title>Shoot transcriptome of the giant reed, Arundo donax.</title>
        <authorList>
            <person name="Barrero R.A."/>
            <person name="Guerrero F.D."/>
            <person name="Moolhuijzen P."/>
            <person name="Goolsby J.A."/>
            <person name="Tidwell J."/>
            <person name="Bellgard S.E."/>
            <person name="Bellgard M.I."/>
        </authorList>
    </citation>
    <scope>NUCLEOTIDE SEQUENCE</scope>
    <source>
        <tissue evidence="2">Shoot tissue taken approximately 20 cm above the soil surface</tissue>
    </source>
</reference>
<dbReference type="EMBL" id="GBRH01187934">
    <property type="protein sequence ID" value="JAE09962.1"/>
    <property type="molecule type" value="Transcribed_RNA"/>
</dbReference>
<protein>
    <submittedName>
        <fullName evidence="2">Uncharacterized protein</fullName>
    </submittedName>
</protein>
<reference evidence="2" key="1">
    <citation type="submission" date="2014-09" db="EMBL/GenBank/DDBJ databases">
        <authorList>
            <person name="Magalhaes I.L.F."/>
            <person name="Oliveira U."/>
            <person name="Santos F.R."/>
            <person name="Vidigal T.H.D.A."/>
            <person name="Brescovit A.D."/>
            <person name="Santos A.J."/>
        </authorList>
    </citation>
    <scope>NUCLEOTIDE SEQUENCE</scope>
    <source>
        <tissue evidence="2">Shoot tissue taken approximately 20 cm above the soil surface</tissue>
    </source>
</reference>
<dbReference type="AlphaFoldDB" id="A0A0A9FC80"/>
<accession>A0A0A9FC80</accession>
<feature type="region of interest" description="Disordered" evidence="1">
    <location>
        <begin position="1"/>
        <end position="26"/>
    </location>
</feature>
<name>A0A0A9FC80_ARUDO</name>